<proteinExistence type="predicted"/>
<dbReference type="InterPro" id="IPR000182">
    <property type="entry name" value="GNAT_dom"/>
</dbReference>
<dbReference type="SUPFAM" id="SSF55729">
    <property type="entry name" value="Acyl-CoA N-acyltransferases (Nat)"/>
    <property type="match status" value="1"/>
</dbReference>
<organism evidence="2 3">
    <name type="scientific">Aspergillus terreus</name>
    <dbReference type="NCBI Taxonomy" id="33178"/>
    <lineage>
        <taxon>Eukaryota</taxon>
        <taxon>Fungi</taxon>
        <taxon>Dikarya</taxon>
        <taxon>Ascomycota</taxon>
        <taxon>Pezizomycotina</taxon>
        <taxon>Eurotiomycetes</taxon>
        <taxon>Eurotiomycetidae</taxon>
        <taxon>Eurotiales</taxon>
        <taxon>Aspergillaceae</taxon>
        <taxon>Aspergillus</taxon>
        <taxon>Aspergillus subgen. Circumdati</taxon>
    </lineage>
</organism>
<dbReference type="VEuPathDB" id="FungiDB:ATEG_07307"/>
<dbReference type="Pfam" id="PF13508">
    <property type="entry name" value="Acetyltransf_7"/>
    <property type="match status" value="1"/>
</dbReference>
<comment type="caution">
    <text evidence="2">The sequence shown here is derived from an EMBL/GenBank/DDBJ whole genome shotgun (WGS) entry which is preliminary data.</text>
</comment>
<keyword evidence="3" id="KW-1185">Reference proteome</keyword>
<gene>
    <name evidence="2" type="ORF">ATEIFO6365_0014028600</name>
</gene>
<dbReference type="AlphaFoldDB" id="A0A5M3Z4U1"/>
<dbReference type="EMBL" id="BLJY01000014">
    <property type="protein sequence ID" value="GFF21354.1"/>
    <property type="molecule type" value="Genomic_DNA"/>
</dbReference>
<reference evidence="2 3" key="1">
    <citation type="submission" date="2020-01" db="EMBL/GenBank/DDBJ databases">
        <title>Aspergillus terreus IFO 6365 whole genome shotgun sequence.</title>
        <authorList>
            <person name="Kanamasa S."/>
            <person name="Takahashi H."/>
        </authorList>
    </citation>
    <scope>NUCLEOTIDE SEQUENCE [LARGE SCALE GENOMIC DNA]</scope>
    <source>
        <strain evidence="2 3">IFO 6365</strain>
    </source>
</reference>
<evidence type="ECO:0000313" key="3">
    <source>
        <dbReference type="Proteomes" id="UP000452235"/>
    </source>
</evidence>
<name>A0A5M3Z4U1_ASPTE</name>
<keyword evidence="2" id="KW-0808">Transferase</keyword>
<sequence>MSIDGVVVSIPKSYPSPTDQGSIIERYRTLRLTGLKQDPQSFSSTYDQELQFPPEKWLARMTNPDARTFVAVKRGVNEPPSTPPDDITALLSREWVGSLTIMGPKNLQADDFRGTAPWTLFTNRHYHAPSRGGCKTGCVYMLAGMFVVREERRNGYGRSLVEKAVQNAYNEAEQAHADRLFVVALVNRENQPACTLYAACGFEVWDGQVVMEGGGRFMDSKTGLYE</sequence>
<feature type="domain" description="N-acetyltransferase" evidence="1">
    <location>
        <begin position="140"/>
        <end position="204"/>
    </location>
</feature>
<dbReference type="Proteomes" id="UP000452235">
    <property type="component" value="Unassembled WGS sequence"/>
</dbReference>
<evidence type="ECO:0000259" key="1">
    <source>
        <dbReference type="Pfam" id="PF13508"/>
    </source>
</evidence>
<evidence type="ECO:0000313" key="2">
    <source>
        <dbReference type="EMBL" id="GFF21354.1"/>
    </source>
</evidence>
<dbReference type="InterPro" id="IPR016181">
    <property type="entry name" value="Acyl_CoA_acyltransferase"/>
</dbReference>
<dbReference type="Gene3D" id="3.40.630.30">
    <property type="match status" value="1"/>
</dbReference>
<accession>A0A5M3Z4U1</accession>
<dbReference type="GO" id="GO:0016747">
    <property type="term" value="F:acyltransferase activity, transferring groups other than amino-acyl groups"/>
    <property type="evidence" value="ECO:0007669"/>
    <property type="project" value="InterPro"/>
</dbReference>
<dbReference type="OrthoDB" id="9975416at2759"/>
<protein>
    <submittedName>
        <fullName evidence="2">Acetyltransferase, GNAT family</fullName>
    </submittedName>
</protein>